<name>W2C534_9BACT</name>
<protein>
    <submittedName>
        <fullName evidence="7">Uncharacterized protein</fullName>
    </submittedName>
</protein>
<dbReference type="AlphaFoldDB" id="W2C534"/>
<dbReference type="Gene3D" id="2.40.30.170">
    <property type="match status" value="1"/>
</dbReference>
<dbReference type="EMBL" id="AYUF01000401">
    <property type="protein sequence ID" value="ETK02158.1"/>
    <property type="molecule type" value="Genomic_DNA"/>
</dbReference>
<evidence type="ECO:0000259" key="6">
    <source>
        <dbReference type="Pfam" id="PF25973"/>
    </source>
</evidence>
<sequence>MKTIYMTIMAGALVILASCSGNKNVENQTKETEEQHTEEVELTQTQISTVGITLGKVEKKELGSVIRVNGELKLNPQNKADVTSLIGGIVRKISVIEGQQVKAGQTVAYIENTEIVEMQKNYLVAAKEKETAQLEQQRQRTLSAQGAGVEKTLQQAEAAYATAQARLTGLHHQLVQIGISPEQVAAGKIVSQVPVRTTIPGVVGKVSVNTGTYVDTTTPLMQIADNSAVYASLNVFERNISQVEVGQDVDFVITNSPEARVKGKVSLVNRSMNPETKAIAVHAQITGGNADRLIAGMYITGLIHTGKKEVTALPDGAIVSAEGKKFVFVLDGRQADGKEQTLHFKRVEVITGAGELGYTQVDFVNPVDADATVVTGKAFYLASMSADHGEH</sequence>
<dbReference type="GO" id="GO:0015679">
    <property type="term" value="P:plasma membrane copper ion transport"/>
    <property type="evidence" value="ECO:0007669"/>
    <property type="project" value="TreeGrafter"/>
</dbReference>
<evidence type="ECO:0000259" key="5">
    <source>
        <dbReference type="Pfam" id="PF25954"/>
    </source>
</evidence>
<dbReference type="Pfam" id="PF25973">
    <property type="entry name" value="BSH_CzcB"/>
    <property type="match status" value="1"/>
</dbReference>
<comment type="similarity">
    <text evidence="1">Belongs to the membrane fusion protein (MFP) (TC 8.A.1) family.</text>
</comment>
<keyword evidence="3" id="KW-0175">Coiled coil</keyword>
<feature type="domain" description="CzcB-like barrel-sandwich hybrid" evidence="6">
    <location>
        <begin position="80"/>
        <end position="225"/>
    </location>
</feature>
<dbReference type="SUPFAM" id="SSF111369">
    <property type="entry name" value="HlyD-like secretion proteins"/>
    <property type="match status" value="1"/>
</dbReference>
<feature type="domain" description="CusB-like beta-barrel" evidence="5">
    <location>
        <begin position="231"/>
        <end position="300"/>
    </location>
</feature>
<dbReference type="Gene3D" id="2.40.50.100">
    <property type="match status" value="1"/>
</dbReference>
<keyword evidence="2" id="KW-0813">Transport</keyword>
<dbReference type="PANTHER" id="PTHR30097">
    <property type="entry name" value="CATION EFFLUX SYSTEM PROTEIN CUSB"/>
    <property type="match status" value="1"/>
</dbReference>
<evidence type="ECO:0000256" key="4">
    <source>
        <dbReference type="SAM" id="SignalP"/>
    </source>
</evidence>
<dbReference type="Proteomes" id="UP000018837">
    <property type="component" value="Unassembled WGS sequence"/>
</dbReference>
<comment type="caution">
    <text evidence="7">The sequence shown here is derived from an EMBL/GenBank/DDBJ whole genome shotgun (WGS) entry which is preliminary data.</text>
</comment>
<evidence type="ECO:0000313" key="7">
    <source>
        <dbReference type="EMBL" id="ETK02158.1"/>
    </source>
</evidence>
<feature type="signal peptide" evidence="4">
    <location>
        <begin position="1"/>
        <end position="17"/>
    </location>
</feature>
<reference evidence="7 8" key="1">
    <citation type="submission" date="2013-11" db="EMBL/GenBank/DDBJ databases">
        <title>Single cell genomics of uncultured Tannerella BU063 (oral taxon 286).</title>
        <authorList>
            <person name="Beall C.J."/>
            <person name="Campbell A.G."/>
            <person name="Griffen A.L."/>
            <person name="Podar M."/>
            <person name="Leys E.J."/>
        </authorList>
    </citation>
    <scope>NUCLEOTIDE SEQUENCE [LARGE SCALE GENOMIC DNA]</scope>
    <source>
        <strain evidence="7">Cell 2</strain>
    </source>
</reference>
<evidence type="ECO:0000313" key="8">
    <source>
        <dbReference type="Proteomes" id="UP000018837"/>
    </source>
</evidence>
<dbReference type="InterPro" id="IPR051909">
    <property type="entry name" value="MFP_Cation_Efflux"/>
</dbReference>
<dbReference type="GO" id="GO:0060003">
    <property type="term" value="P:copper ion export"/>
    <property type="evidence" value="ECO:0007669"/>
    <property type="project" value="TreeGrafter"/>
</dbReference>
<dbReference type="InterPro" id="IPR058792">
    <property type="entry name" value="Beta-barrel_RND_2"/>
</dbReference>
<dbReference type="PATRIC" id="fig|1411148.3.peg.860"/>
<proteinExistence type="inferred from homology"/>
<gene>
    <name evidence="7" type="ORF">N425_05885</name>
</gene>
<keyword evidence="4" id="KW-0732">Signal</keyword>
<evidence type="ECO:0000256" key="2">
    <source>
        <dbReference type="ARBA" id="ARBA00022448"/>
    </source>
</evidence>
<feature type="chain" id="PRO_5004812473" evidence="4">
    <location>
        <begin position="18"/>
        <end position="391"/>
    </location>
</feature>
<dbReference type="InterPro" id="IPR058647">
    <property type="entry name" value="BSH_CzcB-like"/>
</dbReference>
<evidence type="ECO:0000256" key="3">
    <source>
        <dbReference type="SAM" id="Coils"/>
    </source>
</evidence>
<feature type="coiled-coil region" evidence="3">
    <location>
        <begin position="124"/>
        <end position="173"/>
    </location>
</feature>
<dbReference type="PANTHER" id="PTHR30097:SF4">
    <property type="entry name" value="SLR6042 PROTEIN"/>
    <property type="match status" value="1"/>
</dbReference>
<dbReference type="GO" id="GO:0022857">
    <property type="term" value="F:transmembrane transporter activity"/>
    <property type="evidence" value="ECO:0007669"/>
    <property type="project" value="InterPro"/>
</dbReference>
<organism evidence="7 8">
    <name type="scientific">Tannerella sp. oral taxon BU063 isolate Cell 2</name>
    <dbReference type="NCBI Taxonomy" id="1411148"/>
    <lineage>
        <taxon>Bacteria</taxon>
        <taxon>Pseudomonadati</taxon>
        <taxon>Bacteroidota</taxon>
        <taxon>Bacteroidia</taxon>
        <taxon>Bacteroidales</taxon>
        <taxon>Tannerellaceae</taxon>
        <taxon>Tannerella</taxon>
    </lineage>
</organism>
<dbReference type="Pfam" id="PF25954">
    <property type="entry name" value="Beta-barrel_RND_2"/>
    <property type="match status" value="1"/>
</dbReference>
<dbReference type="GO" id="GO:0030313">
    <property type="term" value="C:cell envelope"/>
    <property type="evidence" value="ECO:0007669"/>
    <property type="project" value="TreeGrafter"/>
</dbReference>
<dbReference type="InterPro" id="IPR006143">
    <property type="entry name" value="RND_pump_MFP"/>
</dbReference>
<dbReference type="PROSITE" id="PS51257">
    <property type="entry name" value="PROKAR_LIPOPROTEIN"/>
    <property type="match status" value="1"/>
</dbReference>
<dbReference type="GO" id="GO:0016020">
    <property type="term" value="C:membrane"/>
    <property type="evidence" value="ECO:0007669"/>
    <property type="project" value="InterPro"/>
</dbReference>
<dbReference type="NCBIfam" id="TIGR01730">
    <property type="entry name" value="RND_mfp"/>
    <property type="match status" value="1"/>
</dbReference>
<accession>W2C534</accession>
<evidence type="ECO:0000256" key="1">
    <source>
        <dbReference type="ARBA" id="ARBA00009477"/>
    </source>
</evidence>